<dbReference type="VEuPathDB" id="FungiDB:MYCFIDRAFT_174982"/>
<proteinExistence type="predicted"/>
<sequence>MKHWPVLLILARRLEGLVLVGAGFEIESGLQYGDDGKGRARSHVVEAVVRGELCALNRALATRPSPSTTRDHEIAGSISVVHNQSGIAIWIGLAIQSNPT</sequence>
<name>M3AG39_PSEFD</name>
<keyword evidence="3" id="KW-1185">Reference proteome</keyword>
<feature type="chain" id="PRO_5004030697" description="Secreted protein" evidence="1">
    <location>
        <begin position="17"/>
        <end position="100"/>
    </location>
</feature>
<evidence type="ECO:0008006" key="4">
    <source>
        <dbReference type="Google" id="ProtNLM"/>
    </source>
</evidence>
<evidence type="ECO:0000313" key="3">
    <source>
        <dbReference type="Proteomes" id="UP000016932"/>
    </source>
</evidence>
<evidence type="ECO:0000313" key="2">
    <source>
        <dbReference type="EMBL" id="EME83556.1"/>
    </source>
</evidence>
<protein>
    <recommendedName>
        <fullName evidence="4">Secreted protein</fullName>
    </recommendedName>
</protein>
<dbReference type="AlphaFoldDB" id="M3AG39"/>
<organism evidence="2 3">
    <name type="scientific">Pseudocercospora fijiensis (strain CIRAD86)</name>
    <name type="common">Black leaf streak disease fungus</name>
    <name type="synonym">Mycosphaerella fijiensis</name>
    <dbReference type="NCBI Taxonomy" id="383855"/>
    <lineage>
        <taxon>Eukaryota</taxon>
        <taxon>Fungi</taxon>
        <taxon>Dikarya</taxon>
        <taxon>Ascomycota</taxon>
        <taxon>Pezizomycotina</taxon>
        <taxon>Dothideomycetes</taxon>
        <taxon>Dothideomycetidae</taxon>
        <taxon>Mycosphaerellales</taxon>
        <taxon>Mycosphaerellaceae</taxon>
        <taxon>Pseudocercospora</taxon>
    </lineage>
</organism>
<dbReference type="GeneID" id="19333286"/>
<dbReference type="KEGG" id="pfj:MYCFIDRAFT_174982"/>
<gene>
    <name evidence="2" type="ORF">MYCFIDRAFT_174982</name>
</gene>
<dbReference type="EMBL" id="KB446558">
    <property type="protein sequence ID" value="EME83556.1"/>
    <property type="molecule type" value="Genomic_DNA"/>
</dbReference>
<feature type="signal peptide" evidence="1">
    <location>
        <begin position="1"/>
        <end position="16"/>
    </location>
</feature>
<dbReference type="Proteomes" id="UP000016932">
    <property type="component" value="Unassembled WGS sequence"/>
</dbReference>
<reference evidence="2 3" key="1">
    <citation type="journal article" date="2012" name="PLoS Pathog.">
        <title>Diverse lifestyles and strategies of plant pathogenesis encoded in the genomes of eighteen Dothideomycetes fungi.</title>
        <authorList>
            <person name="Ohm R.A."/>
            <person name="Feau N."/>
            <person name="Henrissat B."/>
            <person name="Schoch C.L."/>
            <person name="Horwitz B.A."/>
            <person name="Barry K.W."/>
            <person name="Condon B.J."/>
            <person name="Copeland A.C."/>
            <person name="Dhillon B."/>
            <person name="Glaser F."/>
            <person name="Hesse C.N."/>
            <person name="Kosti I."/>
            <person name="LaButti K."/>
            <person name="Lindquist E.A."/>
            <person name="Lucas S."/>
            <person name="Salamov A.A."/>
            <person name="Bradshaw R.E."/>
            <person name="Ciuffetti L."/>
            <person name="Hamelin R.C."/>
            <person name="Kema G.H.J."/>
            <person name="Lawrence C."/>
            <person name="Scott J.A."/>
            <person name="Spatafora J.W."/>
            <person name="Turgeon B.G."/>
            <person name="de Wit P.J.G.M."/>
            <person name="Zhong S."/>
            <person name="Goodwin S.B."/>
            <person name="Grigoriev I.V."/>
        </authorList>
    </citation>
    <scope>NUCLEOTIDE SEQUENCE [LARGE SCALE GENOMIC DNA]</scope>
    <source>
        <strain evidence="2 3">CIRAD86</strain>
    </source>
</reference>
<accession>M3AG39</accession>
<evidence type="ECO:0000256" key="1">
    <source>
        <dbReference type="SAM" id="SignalP"/>
    </source>
</evidence>
<dbReference type="RefSeq" id="XP_007926743.1">
    <property type="nucleotide sequence ID" value="XM_007928552.1"/>
</dbReference>
<dbReference type="HOGENOM" id="CLU_2307246_0_0_1"/>
<keyword evidence="1" id="KW-0732">Signal</keyword>